<dbReference type="HAMAP" id="MF_01522">
    <property type="entry name" value="Kup"/>
    <property type="match status" value="1"/>
</dbReference>
<keyword evidence="12 13" id="KW-0472">Membrane</keyword>
<organism evidence="16 17">
    <name type="scientific">Sphingomonas oligophenolica</name>
    <dbReference type="NCBI Taxonomy" id="301154"/>
    <lineage>
        <taxon>Bacteria</taxon>
        <taxon>Pseudomonadati</taxon>
        <taxon>Pseudomonadota</taxon>
        <taxon>Alphaproteobacteria</taxon>
        <taxon>Sphingomonadales</taxon>
        <taxon>Sphingomonadaceae</taxon>
        <taxon>Sphingomonas</taxon>
    </lineage>
</organism>
<feature type="transmembrane region" description="Helical" evidence="13">
    <location>
        <begin position="262"/>
        <end position="284"/>
    </location>
</feature>
<comment type="subcellular location">
    <subcellularLocation>
        <location evidence="13">Cell membrane</location>
        <topology evidence="13">Multi-pass membrane protein</topology>
    </subcellularLocation>
    <subcellularLocation>
        <location evidence="1">Membrane</location>
        <topology evidence="1">Multi-pass membrane protein</topology>
    </subcellularLocation>
</comment>
<dbReference type="Pfam" id="PF02705">
    <property type="entry name" value="K_trans"/>
    <property type="match status" value="1"/>
</dbReference>
<evidence type="ECO:0000256" key="11">
    <source>
        <dbReference type="ARBA" id="ARBA00023065"/>
    </source>
</evidence>
<keyword evidence="6 13" id="KW-0633">Potassium transport</keyword>
<feature type="transmembrane region" description="Helical" evidence="13">
    <location>
        <begin position="65"/>
        <end position="86"/>
    </location>
</feature>
<keyword evidence="17" id="KW-1185">Reference proteome</keyword>
<dbReference type="OrthoDB" id="9805577at2"/>
<protein>
    <recommendedName>
        <fullName evidence="13">Probable potassium transport system protein Kup</fullName>
    </recommendedName>
</protein>
<accession>A0A502CHM1</accession>
<reference evidence="16 17" key="1">
    <citation type="journal article" date="2019" name="Environ. Microbiol.">
        <title>Species interactions and distinct microbial communities in high Arctic permafrost affected cryosols are associated with the CH4 and CO2 gas fluxes.</title>
        <authorList>
            <person name="Altshuler I."/>
            <person name="Hamel J."/>
            <person name="Turney S."/>
            <person name="Magnuson E."/>
            <person name="Levesque R."/>
            <person name="Greer C."/>
            <person name="Whyte L.G."/>
        </authorList>
    </citation>
    <scope>NUCLEOTIDE SEQUENCE [LARGE SCALE GENOMIC DNA]</scope>
    <source>
        <strain evidence="16 17">S5.1</strain>
    </source>
</reference>
<comment type="similarity">
    <text evidence="2 13">Belongs to the HAK/KUP transporter (TC 2.A.72) family.</text>
</comment>
<evidence type="ECO:0000256" key="13">
    <source>
        <dbReference type="HAMAP-Rule" id="MF_01522"/>
    </source>
</evidence>
<dbReference type="InterPro" id="IPR053952">
    <property type="entry name" value="K_trans_C"/>
</dbReference>
<dbReference type="EMBL" id="RCZK01000006">
    <property type="protein sequence ID" value="TPG12478.1"/>
    <property type="molecule type" value="Genomic_DNA"/>
</dbReference>
<keyword evidence="8 13" id="KW-0769">Symport</keyword>
<dbReference type="GO" id="GO:0005886">
    <property type="term" value="C:plasma membrane"/>
    <property type="evidence" value="ECO:0007669"/>
    <property type="project" value="UniProtKB-SubCell"/>
</dbReference>
<feature type="transmembrane region" description="Helical" evidence="13">
    <location>
        <begin position="152"/>
        <end position="172"/>
    </location>
</feature>
<evidence type="ECO:0000256" key="8">
    <source>
        <dbReference type="ARBA" id="ARBA00022847"/>
    </source>
</evidence>
<feature type="transmembrane region" description="Helical" evidence="13">
    <location>
        <begin position="441"/>
        <end position="458"/>
    </location>
</feature>
<evidence type="ECO:0000256" key="12">
    <source>
        <dbReference type="ARBA" id="ARBA00023136"/>
    </source>
</evidence>
<feature type="transmembrane region" description="Helical" evidence="13">
    <location>
        <begin position="387"/>
        <end position="408"/>
    </location>
</feature>
<proteinExistence type="inferred from homology"/>
<dbReference type="AlphaFoldDB" id="A0A502CHM1"/>
<evidence type="ECO:0000259" key="14">
    <source>
        <dbReference type="Pfam" id="PF02705"/>
    </source>
</evidence>
<feature type="transmembrane region" description="Helical" evidence="13">
    <location>
        <begin position="415"/>
        <end position="435"/>
    </location>
</feature>
<evidence type="ECO:0000313" key="17">
    <source>
        <dbReference type="Proteomes" id="UP000318413"/>
    </source>
</evidence>
<dbReference type="Pfam" id="PF22776">
    <property type="entry name" value="K_trans_C"/>
    <property type="match status" value="1"/>
</dbReference>
<feature type="transmembrane region" description="Helical" evidence="13">
    <location>
        <begin position="115"/>
        <end position="132"/>
    </location>
</feature>
<dbReference type="GO" id="GO:0015293">
    <property type="term" value="F:symporter activity"/>
    <property type="evidence" value="ECO:0007669"/>
    <property type="project" value="UniProtKB-UniRule"/>
</dbReference>
<dbReference type="Proteomes" id="UP000318413">
    <property type="component" value="Unassembled WGS sequence"/>
</dbReference>
<keyword evidence="11 13" id="KW-0406">Ion transport</keyword>
<evidence type="ECO:0000256" key="9">
    <source>
        <dbReference type="ARBA" id="ARBA00022958"/>
    </source>
</evidence>
<evidence type="ECO:0000259" key="15">
    <source>
        <dbReference type="Pfam" id="PF22776"/>
    </source>
</evidence>
<feature type="domain" description="K+ potassium transporter integral membrane" evidence="14">
    <location>
        <begin position="29"/>
        <end position="481"/>
    </location>
</feature>
<keyword evidence="5" id="KW-0997">Cell inner membrane</keyword>
<dbReference type="GO" id="GO:0015079">
    <property type="term" value="F:potassium ion transmembrane transporter activity"/>
    <property type="evidence" value="ECO:0007669"/>
    <property type="project" value="UniProtKB-UniRule"/>
</dbReference>
<evidence type="ECO:0000256" key="2">
    <source>
        <dbReference type="ARBA" id="ARBA00007019"/>
    </source>
</evidence>
<dbReference type="PANTHER" id="PTHR30540:SF79">
    <property type="entry name" value="LOW AFFINITY POTASSIUM TRANSPORT SYSTEM PROTEIN KUP"/>
    <property type="match status" value="1"/>
</dbReference>
<evidence type="ECO:0000313" key="16">
    <source>
        <dbReference type="EMBL" id="TPG12478.1"/>
    </source>
</evidence>
<dbReference type="InterPro" id="IPR023051">
    <property type="entry name" value="Kup"/>
</dbReference>
<feature type="transmembrane region" description="Helical" evidence="13">
    <location>
        <begin position="231"/>
        <end position="250"/>
    </location>
</feature>
<sequence>MDSAGAAVVEDAADHGGGSHGHDGLLKLAVGAIGIVFGDIGTSPLYAFRETFAGHHQLTLDPAHIMGVLSLMFWSMMVVVTVKYVLIIMRADNKGEGGSLALLALVSGKTTSKRWTTGIILLGVFATALFYGDSMITPAVSVLSAVEGLAVAAPAFGGLVIPISIGILVFLFSIQKSGTAKVGLFFGPIMLVYFATIAVLGVISIVKTPEVLWAFSPHYAVNFFLIDPPRAFLALGSVVLAVTGAEALYADMGHFGRKPIGVSWLVFVLPALMMNYMGQGALLFRDGTVALVSPFYNLAPASLQLPLVILATLAAIIASQAVISGAFSVTQQAIQLGFMPRLRIEHTSASTAGQIYIPLVNWMLMIMVILLVMFFRTSSNLTSAYGIAVTGAMTIDTCLLGVALVRLWHWPKYAAFPLLAVFFLVDGAYLTANLTKVPDGGWFPLLVGFIIFTMLTTWSKGRKLMIERLREAAMPMKVFISSAANSASRVPGTAVFMTSSAEGVPHALLHNLKHNKVLHERVILLTVQIADQPYWPEGERAKRDEMGEGFFRLVLRYGFMEEVDVPAALKRVHECGTDFKMMDTSFFLSRQTLLASDRPGMMIWREKLFAWMLRNAESAMEFFRLPTNRVVELGSQVEI</sequence>
<feature type="domain" description="K+ potassium transporter C-terminal" evidence="15">
    <location>
        <begin position="491"/>
        <end position="639"/>
    </location>
</feature>
<feature type="transmembrane region" description="Helical" evidence="13">
    <location>
        <begin position="184"/>
        <end position="206"/>
    </location>
</feature>
<evidence type="ECO:0000256" key="4">
    <source>
        <dbReference type="ARBA" id="ARBA00022475"/>
    </source>
</evidence>
<keyword evidence="3 13" id="KW-0813">Transport</keyword>
<feature type="transmembrane region" description="Helical" evidence="13">
    <location>
        <begin position="355"/>
        <end position="375"/>
    </location>
</feature>
<comment type="catalytic activity">
    <reaction evidence="13">
        <text>K(+)(in) + H(+)(in) = K(+)(out) + H(+)(out)</text>
        <dbReference type="Rhea" id="RHEA:28490"/>
        <dbReference type="ChEBI" id="CHEBI:15378"/>
        <dbReference type="ChEBI" id="CHEBI:29103"/>
    </reaction>
</comment>
<keyword evidence="9 13" id="KW-0630">Potassium</keyword>
<evidence type="ECO:0000256" key="10">
    <source>
        <dbReference type="ARBA" id="ARBA00022989"/>
    </source>
</evidence>
<keyword evidence="4 13" id="KW-1003">Cell membrane</keyword>
<evidence type="ECO:0000256" key="3">
    <source>
        <dbReference type="ARBA" id="ARBA00022448"/>
    </source>
</evidence>
<evidence type="ECO:0000256" key="7">
    <source>
        <dbReference type="ARBA" id="ARBA00022692"/>
    </source>
</evidence>
<gene>
    <name evidence="13" type="primary">kup</name>
    <name evidence="16" type="ORF">EAH84_09460</name>
</gene>
<comment type="function">
    <text evidence="13">Transport of potassium into the cell. Likely operates as a K(+):H(+) symporter.</text>
</comment>
<name>A0A502CHM1_9SPHN</name>
<dbReference type="PANTHER" id="PTHR30540">
    <property type="entry name" value="OSMOTIC STRESS POTASSIUM TRANSPORTER"/>
    <property type="match status" value="1"/>
</dbReference>
<dbReference type="InterPro" id="IPR003855">
    <property type="entry name" value="K+_transporter"/>
</dbReference>
<keyword evidence="7 13" id="KW-0812">Transmembrane</keyword>
<feature type="transmembrane region" description="Helical" evidence="13">
    <location>
        <begin position="304"/>
        <end position="334"/>
    </location>
</feature>
<evidence type="ECO:0000256" key="1">
    <source>
        <dbReference type="ARBA" id="ARBA00004141"/>
    </source>
</evidence>
<comment type="caution">
    <text evidence="16">The sequence shown here is derived from an EMBL/GenBank/DDBJ whole genome shotgun (WGS) entry which is preliminary data.</text>
</comment>
<keyword evidence="10 13" id="KW-1133">Transmembrane helix</keyword>
<evidence type="ECO:0000256" key="6">
    <source>
        <dbReference type="ARBA" id="ARBA00022538"/>
    </source>
</evidence>
<dbReference type="RefSeq" id="WP_140871445.1">
    <property type="nucleotide sequence ID" value="NZ_RCZK01000006.1"/>
</dbReference>
<dbReference type="InterPro" id="IPR053951">
    <property type="entry name" value="K_trans_N"/>
</dbReference>
<evidence type="ECO:0000256" key="5">
    <source>
        <dbReference type="ARBA" id="ARBA00022519"/>
    </source>
</evidence>